<dbReference type="InterPro" id="IPR045231">
    <property type="entry name" value="Yip1/4-like"/>
</dbReference>
<dbReference type="PANTHER" id="PTHR21236:SF1">
    <property type="entry name" value="PROTEIN YIPF6"/>
    <property type="match status" value="1"/>
</dbReference>
<keyword evidence="4 6" id="KW-1133">Transmembrane helix</keyword>
<organism evidence="8 9">
    <name type="scientific">Syncephalis pseudoplumigaleata</name>
    <dbReference type="NCBI Taxonomy" id="1712513"/>
    <lineage>
        <taxon>Eukaryota</taxon>
        <taxon>Fungi</taxon>
        <taxon>Fungi incertae sedis</taxon>
        <taxon>Zoopagomycota</taxon>
        <taxon>Zoopagomycotina</taxon>
        <taxon>Zoopagomycetes</taxon>
        <taxon>Zoopagales</taxon>
        <taxon>Piptocephalidaceae</taxon>
        <taxon>Syncephalis</taxon>
    </lineage>
</organism>
<dbReference type="AlphaFoldDB" id="A0A4P9Z4F4"/>
<comment type="similarity">
    <text evidence="2 6">Belongs to the YIP1 family.</text>
</comment>
<feature type="transmembrane region" description="Helical" evidence="6">
    <location>
        <begin position="158"/>
        <end position="179"/>
    </location>
</feature>
<sequence>MATIPPAHSSSSLPAYTPVAPDGVSGNMSSAPHALDTLDEPVIVTIKRDLSNVWKKLQQVLVPSGSREVLRDWDLWGPLMLCLSLAIILSLSAPKEQSAAIFTGIFVIIWCGSAVVTINAKLLGGQISFFQSVCVLGYCVFPLVVAAAVSFFVNFLLVRLICGAVGFAWSTFASVGFLADTGLANRRFLAVYPIGLFYFVIAWMVVLS</sequence>
<protein>
    <recommendedName>
        <fullName evidence="6">Protein YIP</fullName>
    </recommendedName>
</protein>
<evidence type="ECO:0000313" key="9">
    <source>
        <dbReference type="Proteomes" id="UP000278143"/>
    </source>
</evidence>
<name>A0A4P9Z4F4_9FUNG</name>
<evidence type="ECO:0000256" key="5">
    <source>
        <dbReference type="ARBA" id="ARBA00023136"/>
    </source>
</evidence>
<evidence type="ECO:0000256" key="4">
    <source>
        <dbReference type="ARBA" id="ARBA00022989"/>
    </source>
</evidence>
<dbReference type="PANTHER" id="PTHR21236">
    <property type="entry name" value="GOLGI MEMBRANE PROTEIN YIP1"/>
    <property type="match status" value="1"/>
</dbReference>
<evidence type="ECO:0000313" key="8">
    <source>
        <dbReference type="EMBL" id="RKP27454.1"/>
    </source>
</evidence>
<reference evidence="9" key="1">
    <citation type="journal article" date="2018" name="Nat. Microbiol.">
        <title>Leveraging single-cell genomics to expand the fungal tree of life.</title>
        <authorList>
            <person name="Ahrendt S.R."/>
            <person name="Quandt C.A."/>
            <person name="Ciobanu D."/>
            <person name="Clum A."/>
            <person name="Salamov A."/>
            <person name="Andreopoulos B."/>
            <person name="Cheng J.F."/>
            <person name="Woyke T."/>
            <person name="Pelin A."/>
            <person name="Henrissat B."/>
            <person name="Reynolds N.K."/>
            <person name="Benny G.L."/>
            <person name="Smith M.E."/>
            <person name="James T.Y."/>
            <person name="Grigoriev I.V."/>
        </authorList>
    </citation>
    <scope>NUCLEOTIDE SEQUENCE [LARGE SCALE GENOMIC DNA]</scope>
    <source>
        <strain evidence="9">Benny S71-1</strain>
    </source>
</reference>
<dbReference type="Proteomes" id="UP000278143">
    <property type="component" value="Unassembled WGS sequence"/>
</dbReference>
<dbReference type="GO" id="GO:0000139">
    <property type="term" value="C:Golgi membrane"/>
    <property type="evidence" value="ECO:0007669"/>
    <property type="project" value="UniProtKB-SubCell"/>
</dbReference>
<keyword evidence="9" id="KW-1185">Reference proteome</keyword>
<evidence type="ECO:0000256" key="2">
    <source>
        <dbReference type="ARBA" id="ARBA00010596"/>
    </source>
</evidence>
<dbReference type="EMBL" id="KZ989203">
    <property type="protein sequence ID" value="RKP27454.1"/>
    <property type="molecule type" value="Genomic_DNA"/>
</dbReference>
<evidence type="ECO:0000256" key="3">
    <source>
        <dbReference type="ARBA" id="ARBA00022692"/>
    </source>
</evidence>
<accession>A0A4P9Z4F4</accession>
<dbReference type="InterPro" id="IPR006977">
    <property type="entry name" value="Yip1_dom"/>
</dbReference>
<comment type="subcellular location">
    <subcellularLocation>
        <location evidence="6">Golgi apparatus membrane</location>
        <topology evidence="6">Multi-pass membrane protein</topology>
    </subcellularLocation>
    <subcellularLocation>
        <location evidence="1">Membrane</location>
        <topology evidence="1">Multi-pass membrane protein</topology>
    </subcellularLocation>
</comment>
<gene>
    <name evidence="8" type="ORF">SYNPS1DRAFT_12652</name>
</gene>
<evidence type="ECO:0000259" key="7">
    <source>
        <dbReference type="Pfam" id="PF04893"/>
    </source>
</evidence>
<feature type="transmembrane region" description="Helical" evidence="6">
    <location>
        <begin position="132"/>
        <end position="152"/>
    </location>
</feature>
<dbReference type="Pfam" id="PF04893">
    <property type="entry name" value="Yip1"/>
    <property type="match status" value="1"/>
</dbReference>
<proteinExistence type="inferred from homology"/>
<feature type="transmembrane region" description="Helical" evidence="6">
    <location>
        <begin position="75"/>
        <end position="93"/>
    </location>
</feature>
<keyword evidence="5 6" id="KW-0472">Membrane</keyword>
<dbReference type="OrthoDB" id="411251at2759"/>
<evidence type="ECO:0000256" key="1">
    <source>
        <dbReference type="ARBA" id="ARBA00004141"/>
    </source>
</evidence>
<feature type="transmembrane region" description="Helical" evidence="6">
    <location>
        <begin position="99"/>
        <end position="120"/>
    </location>
</feature>
<feature type="domain" description="Yip1" evidence="7">
    <location>
        <begin position="67"/>
        <end position="204"/>
    </location>
</feature>
<keyword evidence="3 6" id="KW-0812">Transmembrane</keyword>
<feature type="transmembrane region" description="Helical" evidence="6">
    <location>
        <begin position="188"/>
        <end position="206"/>
    </location>
</feature>
<dbReference type="GO" id="GO:0006888">
    <property type="term" value="P:endoplasmic reticulum to Golgi vesicle-mediated transport"/>
    <property type="evidence" value="ECO:0007669"/>
    <property type="project" value="InterPro"/>
</dbReference>
<dbReference type="GO" id="GO:0005802">
    <property type="term" value="C:trans-Golgi network"/>
    <property type="evidence" value="ECO:0007669"/>
    <property type="project" value="TreeGrafter"/>
</dbReference>
<evidence type="ECO:0000256" key="6">
    <source>
        <dbReference type="RuleBase" id="RU361264"/>
    </source>
</evidence>